<dbReference type="Proteomes" id="UP000063718">
    <property type="component" value="Unassembled WGS sequence"/>
</dbReference>
<dbReference type="EMBL" id="DF238840">
    <property type="protein sequence ID" value="GAF25856.1"/>
    <property type="molecule type" value="Genomic_DNA"/>
</dbReference>
<dbReference type="GO" id="GO:0006352">
    <property type="term" value="P:DNA-templated transcription initiation"/>
    <property type="evidence" value="ECO:0007669"/>
    <property type="project" value="InterPro"/>
</dbReference>
<dbReference type="GO" id="GO:0016987">
    <property type="term" value="F:sigma factor activity"/>
    <property type="evidence" value="ECO:0007669"/>
    <property type="project" value="InterPro"/>
</dbReference>
<dbReference type="GO" id="GO:0003677">
    <property type="term" value="F:DNA binding"/>
    <property type="evidence" value="ECO:0007669"/>
    <property type="project" value="UniProtKB-KW"/>
</dbReference>
<dbReference type="Gene3D" id="1.10.10.10">
    <property type="entry name" value="Winged helix-like DNA-binding domain superfamily/Winged helix DNA-binding domain"/>
    <property type="match status" value="1"/>
</dbReference>
<accession>A0A0S6UEP3</accession>
<dbReference type="AlphaFoldDB" id="A0A0S6UEP3"/>
<dbReference type="PRINTS" id="PR00038">
    <property type="entry name" value="HTHLUXR"/>
</dbReference>
<gene>
    <name evidence="2" type="ORF">MTY_1193</name>
</gene>
<dbReference type="InterPro" id="IPR016032">
    <property type="entry name" value="Sig_transdc_resp-reg_C-effctor"/>
</dbReference>
<dbReference type="InterPro" id="IPR000792">
    <property type="entry name" value="Tscrpt_reg_LuxR_C"/>
</dbReference>
<dbReference type="PROSITE" id="PS00622">
    <property type="entry name" value="HTH_LUXR_1"/>
    <property type="match status" value="1"/>
</dbReference>
<evidence type="ECO:0000259" key="1">
    <source>
        <dbReference type="PROSITE" id="PS00622"/>
    </source>
</evidence>
<dbReference type="Pfam" id="PF08281">
    <property type="entry name" value="Sigma70_r4_2"/>
    <property type="match status" value="1"/>
</dbReference>
<proteinExistence type="predicted"/>
<evidence type="ECO:0000313" key="2">
    <source>
        <dbReference type="EMBL" id="GAF25856.1"/>
    </source>
</evidence>
<feature type="domain" description="HTH luxR-type" evidence="1">
    <location>
        <begin position="33"/>
        <end position="60"/>
    </location>
</feature>
<name>A0A0S6UEP3_NEOTH</name>
<protein>
    <submittedName>
        <fullName evidence="2">DNA-binding HTH domain-containing proteins</fullName>
    </submittedName>
</protein>
<keyword evidence="2" id="KW-0238">DNA-binding</keyword>
<dbReference type="InterPro" id="IPR013249">
    <property type="entry name" value="RNA_pol_sigma70_r4_t2"/>
</dbReference>
<organism evidence="2">
    <name type="scientific">Moorella thermoacetica Y72</name>
    <dbReference type="NCBI Taxonomy" id="1325331"/>
    <lineage>
        <taxon>Bacteria</taxon>
        <taxon>Bacillati</taxon>
        <taxon>Bacillota</taxon>
        <taxon>Clostridia</taxon>
        <taxon>Neomoorellales</taxon>
        <taxon>Neomoorellaceae</taxon>
        <taxon>Neomoorella</taxon>
    </lineage>
</organism>
<reference evidence="2" key="1">
    <citation type="journal article" date="2014" name="Gene">
        <title>Genome-guided analysis of transformation efficiency and carbon dioxide assimilation by Moorella thermoacetica Y72.</title>
        <authorList>
            <person name="Tsukahara K."/>
            <person name="Kita A."/>
            <person name="Nakashimada Y."/>
            <person name="Hoshino T."/>
            <person name="Murakami K."/>
        </authorList>
    </citation>
    <scope>NUCLEOTIDE SEQUENCE [LARGE SCALE GENOMIC DNA]</scope>
    <source>
        <strain evidence="2">Y72</strain>
    </source>
</reference>
<sequence>MDKPGEENVQIEIRGAEKLSFRERQVVALKEMGLSNEEVARRLGLSASSVATLYHRARTKGYQVVIVLPGETLGIFAEEEDEQGNPSA</sequence>
<dbReference type="SUPFAM" id="SSF46894">
    <property type="entry name" value="C-terminal effector domain of the bipartite response regulators"/>
    <property type="match status" value="1"/>
</dbReference>
<dbReference type="InterPro" id="IPR036388">
    <property type="entry name" value="WH-like_DNA-bd_sf"/>
</dbReference>